<dbReference type="InterPro" id="IPR003594">
    <property type="entry name" value="HATPase_dom"/>
</dbReference>
<dbReference type="Proteomes" id="UP001597118">
    <property type="component" value="Unassembled WGS sequence"/>
</dbReference>
<organism evidence="3 4">
    <name type="scientific">Pseudopedobacter beijingensis</name>
    <dbReference type="NCBI Taxonomy" id="1207056"/>
    <lineage>
        <taxon>Bacteria</taxon>
        <taxon>Pseudomonadati</taxon>
        <taxon>Bacteroidota</taxon>
        <taxon>Sphingobacteriia</taxon>
        <taxon>Sphingobacteriales</taxon>
        <taxon>Sphingobacteriaceae</taxon>
        <taxon>Pseudopedobacter</taxon>
    </lineage>
</organism>
<dbReference type="InterPro" id="IPR036890">
    <property type="entry name" value="HATPase_C_sf"/>
</dbReference>
<dbReference type="CDD" id="cd16936">
    <property type="entry name" value="HATPase_RsbW-like"/>
    <property type="match status" value="1"/>
</dbReference>
<keyword evidence="1" id="KW-0808">Transferase</keyword>
<name>A0ABW4ICF4_9SPHI</name>
<dbReference type="InterPro" id="IPR050267">
    <property type="entry name" value="Anti-sigma-factor_SerPK"/>
</dbReference>
<sequence>MSDLKQIVDKGLYSLQLPSTGASIATVENFIDNLVSKLNIGADVYANLMTCVNEAVSNAIVHGNKENPTKIVYINIENINNRRLVFSIADEGDGFNFNNLKDPTAPENIEKLSGRGIFIMKKLADQCVFNTYGNEVELHFKL</sequence>
<dbReference type="PANTHER" id="PTHR35526:SF3">
    <property type="entry name" value="ANTI-SIGMA-F FACTOR RSBW"/>
    <property type="match status" value="1"/>
</dbReference>
<keyword evidence="3" id="KW-0547">Nucleotide-binding</keyword>
<dbReference type="RefSeq" id="WP_379662480.1">
    <property type="nucleotide sequence ID" value="NZ_JBHUDG010000014.1"/>
</dbReference>
<reference evidence="4" key="1">
    <citation type="journal article" date="2019" name="Int. J. Syst. Evol. Microbiol.">
        <title>The Global Catalogue of Microorganisms (GCM) 10K type strain sequencing project: providing services to taxonomists for standard genome sequencing and annotation.</title>
        <authorList>
            <consortium name="The Broad Institute Genomics Platform"/>
            <consortium name="The Broad Institute Genome Sequencing Center for Infectious Disease"/>
            <person name="Wu L."/>
            <person name="Ma J."/>
        </authorList>
    </citation>
    <scope>NUCLEOTIDE SEQUENCE [LARGE SCALE GENOMIC DNA]</scope>
    <source>
        <strain evidence="4">CCUG 53762</strain>
    </source>
</reference>
<keyword evidence="4" id="KW-1185">Reference proteome</keyword>
<accession>A0ABW4ICF4</accession>
<comment type="caution">
    <text evidence="3">The sequence shown here is derived from an EMBL/GenBank/DDBJ whole genome shotgun (WGS) entry which is preliminary data.</text>
</comment>
<dbReference type="Pfam" id="PF13581">
    <property type="entry name" value="HATPase_c_2"/>
    <property type="match status" value="1"/>
</dbReference>
<feature type="domain" description="Histidine kinase/HSP90-like ATPase" evidence="2">
    <location>
        <begin position="18"/>
        <end position="138"/>
    </location>
</feature>
<dbReference type="GO" id="GO:0005524">
    <property type="term" value="F:ATP binding"/>
    <property type="evidence" value="ECO:0007669"/>
    <property type="project" value="UniProtKB-KW"/>
</dbReference>
<dbReference type="SUPFAM" id="SSF55874">
    <property type="entry name" value="ATPase domain of HSP90 chaperone/DNA topoisomerase II/histidine kinase"/>
    <property type="match status" value="1"/>
</dbReference>
<evidence type="ECO:0000313" key="4">
    <source>
        <dbReference type="Proteomes" id="UP001597118"/>
    </source>
</evidence>
<keyword evidence="3" id="KW-0067">ATP-binding</keyword>
<keyword evidence="1" id="KW-0723">Serine/threonine-protein kinase</keyword>
<dbReference type="Gene3D" id="3.30.565.10">
    <property type="entry name" value="Histidine kinase-like ATPase, C-terminal domain"/>
    <property type="match status" value="1"/>
</dbReference>
<protein>
    <submittedName>
        <fullName evidence="3">ATP-binding protein</fullName>
    </submittedName>
</protein>
<gene>
    <name evidence="3" type="ORF">ACFSAH_09445</name>
</gene>
<evidence type="ECO:0000259" key="2">
    <source>
        <dbReference type="Pfam" id="PF13581"/>
    </source>
</evidence>
<dbReference type="PANTHER" id="PTHR35526">
    <property type="entry name" value="ANTI-SIGMA-F FACTOR RSBW-RELATED"/>
    <property type="match status" value="1"/>
</dbReference>
<keyword evidence="1" id="KW-0418">Kinase</keyword>
<evidence type="ECO:0000256" key="1">
    <source>
        <dbReference type="ARBA" id="ARBA00022527"/>
    </source>
</evidence>
<proteinExistence type="predicted"/>
<dbReference type="EMBL" id="JBHUDG010000014">
    <property type="protein sequence ID" value="MFD1630102.1"/>
    <property type="molecule type" value="Genomic_DNA"/>
</dbReference>
<evidence type="ECO:0000313" key="3">
    <source>
        <dbReference type="EMBL" id="MFD1630102.1"/>
    </source>
</evidence>